<dbReference type="EMBL" id="JAAWWB010000018">
    <property type="protein sequence ID" value="KAG6760821.1"/>
    <property type="molecule type" value="Genomic_DNA"/>
</dbReference>
<accession>A0A8X8CFS3</accession>
<evidence type="ECO:0000256" key="6">
    <source>
        <dbReference type="SAM" id="MobiDB-lite"/>
    </source>
</evidence>
<evidence type="ECO:0000256" key="3">
    <source>
        <dbReference type="ARBA" id="ARBA00023125"/>
    </source>
</evidence>
<protein>
    <recommendedName>
        <fullName evidence="7">MBD domain-containing protein</fullName>
    </recommendedName>
</protein>
<dbReference type="PROSITE" id="PS50982">
    <property type="entry name" value="MBD"/>
    <property type="match status" value="1"/>
</dbReference>
<dbReference type="InterPro" id="IPR001739">
    <property type="entry name" value="Methyl_CpG_DNA-bd"/>
</dbReference>
<comment type="caution">
    <text evidence="8">The sequence shown here is derived from an EMBL/GenBank/DDBJ whole genome shotgun (WGS) entry which is preliminary data.</text>
</comment>
<proteinExistence type="predicted"/>
<gene>
    <name evidence="8" type="ORF">POTOM_034002</name>
</gene>
<keyword evidence="9" id="KW-1185">Reference proteome</keyword>
<evidence type="ECO:0000256" key="1">
    <source>
        <dbReference type="ARBA" id="ARBA00004123"/>
    </source>
</evidence>
<keyword evidence="3" id="KW-0238">DNA-binding</keyword>
<evidence type="ECO:0000256" key="4">
    <source>
        <dbReference type="ARBA" id="ARBA00023163"/>
    </source>
</evidence>
<reference evidence="8" key="1">
    <citation type="journal article" date="2020" name="bioRxiv">
        <title>Hybrid origin of Populus tomentosa Carr. identified through genome sequencing and phylogenomic analysis.</title>
        <authorList>
            <person name="An X."/>
            <person name="Gao K."/>
            <person name="Chen Z."/>
            <person name="Li J."/>
            <person name="Yang X."/>
            <person name="Yang X."/>
            <person name="Zhou J."/>
            <person name="Guo T."/>
            <person name="Zhao T."/>
            <person name="Huang S."/>
            <person name="Miao D."/>
            <person name="Khan W.U."/>
            <person name="Rao P."/>
            <person name="Ye M."/>
            <person name="Lei B."/>
            <person name="Liao W."/>
            <person name="Wang J."/>
            <person name="Ji L."/>
            <person name="Li Y."/>
            <person name="Guo B."/>
            <person name="Mustafa N.S."/>
            <person name="Li S."/>
            <person name="Yun Q."/>
            <person name="Keller S.R."/>
            <person name="Mao J."/>
            <person name="Zhang R."/>
            <person name="Strauss S.H."/>
        </authorList>
    </citation>
    <scope>NUCLEOTIDE SEQUENCE</scope>
    <source>
        <strain evidence="8">GM15</strain>
        <tissue evidence="8">Leaf</tissue>
    </source>
</reference>
<evidence type="ECO:0000313" key="9">
    <source>
        <dbReference type="Proteomes" id="UP000886885"/>
    </source>
</evidence>
<evidence type="ECO:0000256" key="5">
    <source>
        <dbReference type="ARBA" id="ARBA00023242"/>
    </source>
</evidence>
<organism evidence="8 9">
    <name type="scientific">Populus tomentosa</name>
    <name type="common">Chinese white poplar</name>
    <dbReference type="NCBI Taxonomy" id="118781"/>
    <lineage>
        <taxon>Eukaryota</taxon>
        <taxon>Viridiplantae</taxon>
        <taxon>Streptophyta</taxon>
        <taxon>Embryophyta</taxon>
        <taxon>Tracheophyta</taxon>
        <taxon>Spermatophyta</taxon>
        <taxon>Magnoliopsida</taxon>
        <taxon>eudicotyledons</taxon>
        <taxon>Gunneridae</taxon>
        <taxon>Pentapetalae</taxon>
        <taxon>rosids</taxon>
        <taxon>fabids</taxon>
        <taxon>Malpighiales</taxon>
        <taxon>Salicaceae</taxon>
        <taxon>Saliceae</taxon>
        <taxon>Populus</taxon>
    </lineage>
</organism>
<dbReference type="GO" id="GO:0003677">
    <property type="term" value="F:DNA binding"/>
    <property type="evidence" value="ECO:0007669"/>
    <property type="project" value="UniProtKB-KW"/>
</dbReference>
<dbReference type="PANTHER" id="PTHR12396">
    <property type="entry name" value="METHYL-CPG BINDING PROTEIN, MBD"/>
    <property type="match status" value="1"/>
</dbReference>
<dbReference type="GO" id="GO:0005634">
    <property type="term" value="C:nucleus"/>
    <property type="evidence" value="ECO:0007669"/>
    <property type="project" value="UniProtKB-SubCell"/>
</dbReference>
<dbReference type="AlphaFoldDB" id="A0A8X8CFS3"/>
<evidence type="ECO:0000256" key="2">
    <source>
        <dbReference type="ARBA" id="ARBA00023015"/>
    </source>
</evidence>
<evidence type="ECO:0000313" key="8">
    <source>
        <dbReference type="EMBL" id="KAG6760821.1"/>
    </source>
</evidence>
<evidence type="ECO:0000259" key="7">
    <source>
        <dbReference type="PROSITE" id="PS50982"/>
    </source>
</evidence>
<keyword evidence="5" id="KW-0539">Nucleus</keyword>
<feature type="region of interest" description="Disordered" evidence="6">
    <location>
        <begin position="240"/>
        <end position="260"/>
    </location>
</feature>
<keyword evidence="2" id="KW-0805">Transcription regulation</keyword>
<feature type="domain" description="MBD" evidence="7">
    <location>
        <begin position="165"/>
        <end position="244"/>
    </location>
</feature>
<keyword evidence="4" id="KW-0804">Transcription</keyword>
<dbReference type="OrthoDB" id="831740at2759"/>
<feature type="compositionally biased region" description="Basic and acidic residues" evidence="6">
    <location>
        <begin position="249"/>
        <end position="259"/>
    </location>
</feature>
<name>A0A8X8CFS3_POPTO</name>
<dbReference type="Pfam" id="PF01429">
    <property type="entry name" value="MBD"/>
    <property type="match status" value="1"/>
</dbReference>
<dbReference type="Proteomes" id="UP000886885">
    <property type="component" value="Chromosome 9D"/>
</dbReference>
<dbReference type="PANTHER" id="PTHR12396:SF38">
    <property type="entry name" value="METHYL-CPG-BINDING DOMAIN-CONTAINING PROTEIN 7"/>
    <property type="match status" value="1"/>
</dbReference>
<sequence length="313" mass="35620">MDAKISSQNQNNELQVSTTIYHQFKLPNDWVVVRRCRSKRGNRRSHNDKCEQSTSTFVFTLMHALVIRSLSATHFPIACWENMGAVLGTGVWRATLGISPNLVPNIRVQRTISTLLELPQFLMYHYEPGTGQRFCSMISIQKHLSGETSKNAKPGNKKNIQIDPYIFKSCSLFDLPNGWIVEKKPRKNMECAGIIDKHYFEPDTGKRFRSQRSVEKYLTEGKEHIATPEALKAGDNFIVSKPSKSSSSQKEHVSRKKVETSMLDPSSIPAKIKWVLSGPGGIVWNPFMDDSLVPEFIKQKWSETFVFSIIDRL</sequence>
<comment type="subcellular location">
    <subcellularLocation>
        <location evidence="1">Nucleus</location>
    </subcellularLocation>
</comment>